<gene>
    <name evidence="2" type="ORF">S12H4_02501</name>
</gene>
<accession>X1QF93</accession>
<comment type="caution">
    <text evidence="2">The sequence shown here is derived from an EMBL/GenBank/DDBJ whole genome shotgun (WGS) entry which is preliminary data.</text>
</comment>
<evidence type="ECO:0000256" key="1">
    <source>
        <dbReference type="SAM" id="MobiDB-lite"/>
    </source>
</evidence>
<protein>
    <submittedName>
        <fullName evidence="2">Uncharacterized protein</fullName>
    </submittedName>
</protein>
<feature type="region of interest" description="Disordered" evidence="1">
    <location>
        <begin position="24"/>
        <end position="45"/>
    </location>
</feature>
<dbReference type="AlphaFoldDB" id="X1QF93"/>
<organism evidence="2">
    <name type="scientific">marine sediment metagenome</name>
    <dbReference type="NCBI Taxonomy" id="412755"/>
    <lineage>
        <taxon>unclassified sequences</taxon>
        <taxon>metagenomes</taxon>
        <taxon>ecological metagenomes</taxon>
    </lineage>
</organism>
<feature type="compositionally biased region" description="Polar residues" evidence="1">
    <location>
        <begin position="29"/>
        <end position="42"/>
    </location>
</feature>
<proteinExistence type="predicted"/>
<reference evidence="2" key="1">
    <citation type="journal article" date="2014" name="Front. Microbiol.">
        <title>High frequency of phylogenetically diverse reductive dehalogenase-homologous genes in deep subseafloor sedimentary metagenomes.</title>
        <authorList>
            <person name="Kawai M."/>
            <person name="Futagami T."/>
            <person name="Toyoda A."/>
            <person name="Takaki Y."/>
            <person name="Nishi S."/>
            <person name="Hori S."/>
            <person name="Arai W."/>
            <person name="Tsubouchi T."/>
            <person name="Morono Y."/>
            <person name="Uchiyama I."/>
            <person name="Ito T."/>
            <person name="Fujiyama A."/>
            <person name="Inagaki F."/>
            <person name="Takami H."/>
        </authorList>
    </citation>
    <scope>NUCLEOTIDE SEQUENCE</scope>
    <source>
        <strain evidence="2">Expedition CK06-06</strain>
    </source>
</reference>
<dbReference type="EMBL" id="BARW01000619">
    <property type="protein sequence ID" value="GAI66868.1"/>
    <property type="molecule type" value="Genomic_DNA"/>
</dbReference>
<name>X1QF93_9ZZZZ</name>
<sequence>MTERYVHLDLTTLSRKLGQYSPLRLVNSPGVNQSKTSISSNSLQHDPAQLLPQLLDQLEALGETAKQLKQALGSNGHQAAAVAEVKEYLEHQASK</sequence>
<evidence type="ECO:0000313" key="2">
    <source>
        <dbReference type="EMBL" id="GAI66868.1"/>
    </source>
</evidence>